<dbReference type="EMBL" id="SGIS01000180">
    <property type="protein sequence ID" value="RZF57392.1"/>
    <property type="molecule type" value="Genomic_DNA"/>
</dbReference>
<evidence type="ECO:0000313" key="14">
    <source>
        <dbReference type="Proteomes" id="UP000292085"/>
    </source>
</evidence>
<keyword evidence="8" id="KW-0798">TonB box</keyword>
<comment type="similarity">
    <text evidence="11">Belongs to the TonB-dependent receptor family.</text>
</comment>
<dbReference type="GO" id="GO:0006826">
    <property type="term" value="P:iron ion transport"/>
    <property type="evidence" value="ECO:0007669"/>
    <property type="project" value="UniProtKB-KW"/>
</dbReference>
<evidence type="ECO:0000256" key="3">
    <source>
        <dbReference type="ARBA" id="ARBA00022452"/>
    </source>
</evidence>
<evidence type="ECO:0000256" key="8">
    <source>
        <dbReference type="ARBA" id="ARBA00023077"/>
    </source>
</evidence>
<evidence type="ECO:0000256" key="4">
    <source>
        <dbReference type="ARBA" id="ARBA00022496"/>
    </source>
</evidence>
<evidence type="ECO:0000256" key="6">
    <source>
        <dbReference type="ARBA" id="ARBA00023004"/>
    </source>
</evidence>
<dbReference type="GO" id="GO:0009279">
    <property type="term" value="C:cell outer membrane"/>
    <property type="evidence" value="ECO:0007669"/>
    <property type="project" value="UniProtKB-SubCell"/>
</dbReference>
<dbReference type="SUPFAM" id="SSF56935">
    <property type="entry name" value="Porins"/>
    <property type="match status" value="1"/>
</dbReference>
<keyword evidence="10 11" id="KW-0998">Cell outer membrane</keyword>
<keyword evidence="2 11" id="KW-0813">Transport</keyword>
<dbReference type="Pfam" id="PF07715">
    <property type="entry name" value="Plug"/>
    <property type="match status" value="1"/>
</dbReference>
<dbReference type="PANTHER" id="PTHR32552">
    <property type="entry name" value="FERRICHROME IRON RECEPTOR-RELATED"/>
    <property type="match status" value="1"/>
</dbReference>
<dbReference type="Proteomes" id="UP000292085">
    <property type="component" value="Unassembled WGS sequence"/>
</dbReference>
<evidence type="ECO:0000256" key="7">
    <source>
        <dbReference type="ARBA" id="ARBA00023065"/>
    </source>
</evidence>
<comment type="caution">
    <text evidence="13">The sequence shown here is derived from an EMBL/GenBank/DDBJ whole genome shotgun (WGS) entry which is preliminary data.</text>
</comment>
<dbReference type="RefSeq" id="WP_130160662.1">
    <property type="nucleotide sequence ID" value="NZ_SGIS01000180.1"/>
</dbReference>
<organism evidence="13 14">
    <name type="scientific">Sphingomonas populi</name>
    <dbReference type="NCBI Taxonomy" id="2484750"/>
    <lineage>
        <taxon>Bacteria</taxon>
        <taxon>Pseudomonadati</taxon>
        <taxon>Pseudomonadota</taxon>
        <taxon>Alphaproteobacteria</taxon>
        <taxon>Sphingomonadales</taxon>
        <taxon>Sphingomonadaceae</taxon>
        <taxon>Sphingomonas</taxon>
    </lineage>
</organism>
<evidence type="ECO:0000259" key="12">
    <source>
        <dbReference type="Pfam" id="PF07715"/>
    </source>
</evidence>
<evidence type="ECO:0000256" key="1">
    <source>
        <dbReference type="ARBA" id="ARBA00004571"/>
    </source>
</evidence>
<keyword evidence="14" id="KW-1185">Reference proteome</keyword>
<reference evidence="13 14" key="1">
    <citation type="submission" date="2019-02" db="EMBL/GenBank/DDBJ databases">
        <authorList>
            <person name="Li Y."/>
        </authorList>
    </citation>
    <scope>NUCLEOTIDE SEQUENCE [LARGE SCALE GENOMIC DNA]</scope>
    <source>
        <strain evidence="13 14">3-7</strain>
    </source>
</reference>
<keyword evidence="4" id="KW-0410">Iron transport</keyword>
<keyword evidence="7" id="KW-0406">Ion transport</keyword>
<evidence type="ECO:0000256" key="9">
    <source>
        <dbReference type="ARBA" id="ARBA00023136"/>
    </source>
</evidence>
<evidence type="ECO:0000313" key="13">
    <source>
        <dbReference type="EMBL" id="RZF57392.1"/>
    </source>
</evidence>
<dbReference type="InterPro" id="IPR012910">
    <property type="entry name" value="Plug_dom"/>
</dbReference>
<evidence type="ECO:0000256" key="11">
    <source>
        <dbReference type="PROSITE-ProRule" id="PRU01360"/>
    </source>
</evidence>
<comment type="subcellular location">
    <subcellularLocation>
        <location evidence="1 11">Cell outer membrane</location>
        <topology evidence="1 11">Multi-pass membrane protein</topology>
    </subcellularLocation>
</comment>
<keyword evidence="6" id="KW-0408">Iron</keyword>
<accession>A0A4Q6XKT5</accession>
<dbReference type="OrthoDB" id="9760333at2"/>
<dbReference type="AlphaFoldDB" id="A0A4Q6XKT5"/>
<dbReference type="Gene3D" id="2.40.170.20">
    <property type="entry name" value="TonB-dependent receptor, beta-barrel domain"/>
    <property type="match status" value="1"/>
</dbReference>
<gene>
    <name evidence="13" type="ORF">EWE75_24850</name>
</gene>
<name>A0A4Q6XKT5_9SPHN</name>
<dbReference type="InterPro" id="IPR036942">
    <property type="entry name" value="Beta-barrel_TonB_sf"/>
</dbReference>
<evidence type="ECO:0000256" key="2">
    <source>
        <dbReference type="ARBA" id="ARBA00022448"/>
    </source>
</evidence>
<keyword evidence="5 11" id="KW-0812">Transmembrane</keyword>
<keyword evidence="9 11" id="KW-0472">Membrane</keyword>
<evidence type="ECO:0000256" key="10">
    <source>
        <dbReference type="ARBA" id="ARBA00023237"/>
    </source>
</evidence>
<feature type="domain" description="TonB-dependent receptor plug" evidence="12">
    <location>
        <begin position="6"/>
        <end position="108"/>
    </location>
</feature>
<dbReference type="PROSITE" id="PS52016">
    <property type="entry name" value="TONB_DEPENDENT_REC_3"/>
    <property type="match status" value="1"/>
</dbReference>
<proteinExistence type="inferred from homology"/>
<dbReference type="InterPro" id="IPR039426">
    <property type="entry name" value="TonB-dep_rcpt-like"/>
</dbReference>
<sequence length="118" mass="12273">MIEKCSSVAVTTNATITDQNLISAYDVLERTPNLSVNGNKTSFSIRGIDAFNVSGSGDGALASVYLDGAVLLETALAAGPLDLYDIAQVEVFRGPQSTVQGRNALAGAVIIRTTDPRA</sequence>
<evidence type="ECO:0000256" key="5">
    <source>
        <dbReference type="ARBA" id="ARBA00022692"/>
    </source>
</evidence>
<keyword evidence="3 11" id="KW-1134">Transmembrane beta strand</keyword>
<protein>
    <recommendedName>
        <fullName evidence="12">TonB-dependent receptor plug domain-containing protein</fullName>
    </recommendedName>
</protein>
<dbReference type="PANTHER" id="PTHR32552:SF81">
    <property type="entry name" value="TONB-DEPENDENT OUTER MEMBRANE RECEPTOR"/>
    <property type="match status" value="1"/>
</dbReference>